<accession>A0A0C9W7P2</accession>
<sequence length="248" mass="27232">MSDDMGVVSLGQDGVISKWTRTNQNHWQWAKLLDAGKEDSICFAYRRDRIAVAFPRIGVKVWIWIKGTWQPQRSILRQNVTSIKFVEDGEALIGGTSDGVLWYCQVPNGTLRAYAFLKSKVYHLDVNSSGTHALVSQSGGRAHLVGIQQTDHKGKIEQVYATNGDSTTEPRQGFGAMFAGGCKTVLFGAAESNLLVWDKSKGEVICGLDHGDSEQVQAVAGFDRGSNAYIVTGTKRGLLSWWKPPLVD</sequence>
<dbReference type="SUPFAM" id="SSF50978">
    <property type="entry name" value="WD40 repeat-like"/>
    <property type="match status" value="1"/>
</dbReference>
<dbReference type="InterPro" id="IPR036322">
    <property type="entry name" value="WD40_repeat_dom_sf"/>
</dbReference>
<keyword evidence="2" id="KW-1185">Reference proteome</keyword>
<proteinExistence type="predicted"/>
<protein>
    <recommendedName>
        <fullName evidence="3">Anaphase-promoting complex subunit 4 WD40 domain-containing protein</fullName>
    </recommendedName>
</protein>
<name>A0A0C9W7P2_9AGAM</name>
<dbReference type="Gene3D" id="2.130.10.10">
    <property type="entry name" value="YVTN repeat-like/Quinoprotein amine dehydrogenase"/>
    <property type="match status" value="1"/>
</dbReference>
<dbReference type="AlphaFoldDB" id="A0A0C9W7P2"/>
<dbReference type="OrthoDB" id="3236053at2759"/>
<evidence type="ECO:0008006" key="3">
    <source>
        <dbReference type="Google" id="ProtNLM"/>
    </source>
</evidence>
<gene>
    <name evidence="1" type="ORF">HYDPIDRAFT_176004</name>
</gene>
<reference evidence="1 2" key="1">
    <citation type="submission" date="2014-04" db="EMBL/GenBank/DDBJ databases">
        <title>Evolutionary Origins and Diversification of the Mycorrhizal Mutualists.</title>
        <authorList>
            <consortium name="DOE Joint Genome Institute"/>
            <consortium name="Mycorrhizal Genomics Consortium"/>
            <person name="Kohler A."/>
            <person name="Kuo A."/>
            <person name="Nagy L.G."/>
            <person name="Floudas D."/>
            <person name="Copeland A."/>
            <person name="Barry K.W."/>
            <person name="Cichocki N."/>
            <person name="Veneault-Fourrey C."/>
            <person name="LaButti K."/>
            <person name="Lindquist E.A."/>
            <person name="Lipzen A."/>
            <person name="Lundell T."/>
            <person name="Morin E."/>
            <person name="Murat C."/>
            <person name="Riley R."/>
            <person name="Ohm R."/>
            <person name="Sun H."/>
            <person name="Tunlid A."/>
            <person name="Henrissat B."/>
            <person name="Grigoriev I.V."/>
            <person name="Hibbett D.S."/>
            <person name="Martin F."/>
        </authorList>
    </citation>
    <scope>NUCLEOTIDE SEQUENCE [LARGE SCALE GENOMIC DNA]</scope>
    <source>
        <strain evidence="1 2">MD-312</strain>
    </source>
</reference>
<organism evidence="1 2">
    <name type="scientific">Hydnomerulius pinastri MD-312</name>
    <dbReference type="NCBI Taxonomy" id="994086"/>
    <lineage>
        <taxon>Eukaryota</taxon>
        <taxon>Fungi</taxon>
        <taxon>Dikarya</taxon>
        <taxon>Basidiomycota</taxon>
        <taxon>Agaricomycotina</taxon>
        <taxon>Agaricomycetes</taxon>
        <taxon>Agaricomycetidae</taxon>
        <taxon>Boletales</taxon>
        <taxon>Boletales incertae sedis</taxon>
        <taxon>Leucogyrophana</taxon>
    </lineage>
</organism>
<dbReference type="EMBL" id="KN839851">
    <property type="protein sequence ID" value="KIJ63268.1"/>
    <property type="molecule type" value="Genomic_DNA"/>
</dbReference>
<evidence type="ECO:0000313" key="2">
    <source>
        <dbReference type="Proteomes" id="UP000053820"/>
    </source>
</evidence>
<evidence type="ECO:0000313" key="1">
    <source>
        <dbReference type="EMBL" id="KIJ63268.1"/>
    </source>
</evidence>
<dbReference type="HOGENOM" id="CLU_098007_0_0_1"/>
<dbReference type="InterPro" id="IPR015943">
    <property type="entry name" value="WD40/YVTN_repeat-like_dom_sf"/>
</dbReference>
<dbReference type="Proteomes" id="UP000053820">
    <property type="component" value="Unassembled WGS sequence"/>
</dbReference>